<dbReference type="EMBL" id="CM032188">
    <property type="protein sequence ID" value="KAG7088792.1"/>
    <property type="molecule type" value="Genomic_DNA"/>
</dbReference>
<keyword evidence="1" id="KW-0732">Signal</keyword>
<reference evidence="2" key="1">
    <citation type="journal article" date="2021" name="Genome Biol. Evol.">
        <title>The assembled and annotated genome of the fairy-ring fungus Marasmius oreades.</title>
        <authorList>
            <person name="Hiltunen M."/>
            <person name="Ament-Velasquez S.L."/>
            <person name="Johannesson H."/>
        </authorList>
    </citation>
    <scope>NUCLEOTIDE SEQUENCE</scope>
    <source>
        <strain evidence="2">03SP1</strain>
    </source>
</reference>
<keyword evidence="3" id="KW-1185">Reference proteome</keyword>
<dbReference type="KEGG" id="more:E1B28_012756"/>
<name>A0A9P7RSR9_9AGAR</name>
<evidence type="ECO:0000256" key="1">
    <source>
        <dbReference type="SAM" id="SignalP"/>
    </source>
</evidence>
<organism evidence="2 3">
    <name type="scientific">Marasmius oreades</name>
    <name type="common">fairy-ring Marasmius</name>
    <dbReference type="NCBI Taxonomy" id="181124"/>
    <lineage>
        <taxon>Eukaryota</taxon>
        <taxon>Fungi</taxon>
        <taxon>Dikarya</taxon>
        <taxon>Basidiomycota</taxon>
        <taxon>Agaricomycotina</taxon>
        <taxon>Agaricomycetes</taxon>
        <taxon>Agaricomycetidae</taxon>
        <taxon>Agaricales</taxon>
        <taxon>Marasmiineae</taxon>
        <taxon>Marasmiaceae</taxon>
        <taxon>Marasmius</taxon>
    </lineage>
</organism>
<proteinExistence type="predicted"/>
<sequence>MGTSNRFTINVLCALTFSLCITQVLSGNKCISQLGIRKQDDSSKSPYLRLADGSYRSQTTFNTRMSPLSSLEVTPLVVTGMSSNRVDLVFFSDGYTGEEKAKFIDDARYLAEELSTNQTFNTVKPLMNFWAAFVPSRESGIGSHGHVKDTPFGLYRDGTELRAVYAAYPEVAEFACMGMLAQCNYPILLGNDPLYGGLGGRPTIITSSRMNGPQILRHELGHSIIPVGEEYDGGFAYFGVNAYHDLKRPVPWAHHLTDPENVRVERAIMPLQDYAWSMLNTTTPWKAKFESSGMYARYLVRTSLSGLPKKEDLKVELDGKDLGWEPKAGLGVDRWLYDFYVDEPLDGGEHEVSFTLMNSEIEEQAQMCSVEVLEFGNEDEFTSTPGYYGVFPTFSEDNKTTYRPTNEDCLMRQVTTPNFCKVCLEGLWLALLRRVSIIDYVIHRCDGKYNALEVNLLPLAHLREEDTVEGESYTIRWKRDGELLGKFANETTIHVIGEEALGTYELEVEFTTPEVVLDPMGRLKSKLEIYITGRCDTRLQSRGFLLDGYKEVVERGEPGQMITKRLGRYLWL</sequence>
<evidence type="ECO:0000313" key="3">
    <source>
        <dbReference type="Proteomes" id="UP001049176"/>
    </source>
</evidence>
<feature type="signal peptide" evidence="1">
    <location>
        <begin position="1"/>
        <end position="26"/>
    </location>
</feature>
<dbReference type="RefSeq" id="XP_043005263.1">
    <property type="nucleotide sequence ID" value="XM_043157895.1"/>
</dbReference>
<evidence type="ECO:0000313" key="2">
    <source>
        <dbReference type="EMBL" id="KAG7088792.1"/>
    </source>
</evidence>
<gene>
    <name evidence="2" type="ORF">E1B28_012756</name>
</gene>
<dbReference type="Proteomes" id="UP001049176">
    <property type="component" value="Chromosome 8"/>
</dbReference>
<feature type="chain" id="PRO_5040226338" description="IgA Peptidase M64" evidence="1">
    <location>
        <begin position="27"/>
        <end position="572"/>
    </location>
</feature>
<dbReference type="GeneID" id="66081831"/>
<protein>
    <recommendedName>
        <fullName evidence="4">IgA Peptidase M64</fullName>
    </recommendedName>
</protein>
<evidence type="ECO:0008006" key="4">
    <source>
        <dbReference type="Google" id="ProtNLM"/>
    </source>
</evidence>
<dbReference type="GO" id="GO:0008237">
    <property type="term" value="F:metallopeptidase activity"/>
    <property type="evidence" value="ECO:0007669"/>
    <property type="project" value="InterPro"/>
</dbReference>
<accession>A0A9P7RSR9</accession>
<comment type="caution">
    <text evidence="2">The sequence shown here is derived from an EMBL/GenBank/DDBJ whole genome shotgun (WGS) entry which is preliminary data.</text>
</comment>
<dbReference type="AlphaFoldDB" id="A0A9P7RSR9"/>
<dbReference type="Pfam" id="PF09471">
    <property type="entry name" value="Peptidase_M64"/>
    <property type="match status" value="1"/>
</dbReference>
<dbReference type="Gene3D" id="3.40.390.10">
    <property type="entry name" value="Collagenase (Catalytic Domain)"/>
    <property type="match status" value="1"/>
</dbReference>
<dbReference type="OrthoDB" id="2961863at2759"/>
<dbReference type="InterPro" id="IPR019026">
    <property type="entry name" value="Peptidase_M64_IgA"/>
</dbReference>
<dbReference type="InterPro" id="IPR024079">
    <property type="entry name" value="MetalloPept_cat_dom_sf"/>
</dbReference>